<evidence type="ECO:0000313" key="1">
    <source>
        <dbReference type="EMBL" id="SFS03078.1"/>
    </source>
</evidence>
<accession>A0A1I6LIF4</accession>
<sequence>MTYVQGFLTPVPLARRDDYIRHATGAVPLFADHGATRLVEAWGDDVPTGKLNDFHGAVQRGDDEAALFSWIEYPDRATYDAANAGLMSDPRMAEMGELPFDGKRMMFGGFAPFLDEGSGRGRYIDGFVLPVAKAKRDAYAALAAKASVVFRDHGVLRYVEAWGDDVPAGTITDFYRAAHAEDGDVIVFSWCEWADKAARDAGMAAIMADDRMHTAPEDMPFDGKRMIYGGFAVIVDEAGA</sequence>
<keyword evidence="2" id="KW-1185">Reference proteome</keyword>
<protein>
    <submittedName>
        <fullName evidence="1">Uncharacterized conserved protein YbaA, DUF1428 family</fullName>
    </submittedName>
</protein>
<reference evidence="1 2" key="1">
    <citation type="submission" date="2016-10" db="EMBL/GenBank/DDBJ databases">
        <authorList>
            <person name="de Groot N.N."/>
        </authorList>
    </citation>
    <scope>NUCLEOTIDE SEQUENCE [LARGE SCALE GENOMIC DNA]</scope>
    <source>
        <strain evidence="1 2">S5-249</strain>
    </source>
</reference>
<gene>
    <name evidence="1" type="ORF">SAMN05192580_2761</name>
</gene>
<dbReference type="SUPFAM" id="SSF54909">
    <property type="entry name" value="Dimeric alpha+beta barrel"/>
    <property type="match status" value="2"/>
</dbReference>
<dbReference type="STRING" id="1166337.SAMN05192580_2761"/>
<dbReference type="Proteomes" id="UP000198824">
    <property type="component" value="Unassembled WGS sequence"/>
</dbReference>
<organism evidence="1 2">
    <name type="scientific">Sphingomonas jatrophae</name>
    <dbReference type="NCBI Taxonomy" id="1166337"/>
    <lineage>
        <taxon>Bacteria</taxon>
        <taxon>Pseudomonadati</taxon>
        <taxon>Pseudomonadota</taxon>
        <taxon>Alphaproteobacteria</taxon>
        <taxon>Sphingomonadales</taxon>
        <taxon>Sphingomonadaceae</taxon>
        <taxon>Sphingomonas</taxon>
    </lineage>
</organism>
<evidence type="ECO:0000313" key="2">
    <source>
        <dbReference type="Proteomes" id="UP000198824"/>
    </source>
</evidence>
<dbReference type="EMBL" id="FOZG01000002">
    <property type="protein sequence ID" value="SFS03078.1"/>
    <property type="molecule type" value="Genomic_DNA"/>
</dbReference>
<dbReference type="OrthoDB" id="9792392at2"/>
<dbReference type="InterPro" id="IPR011008">
    <property type="entry name" value="Dimeric_a/b-barrel"/>
</dbReference>
<name>A0A1I6LIF4_9SPHN</name>
<dbReference type="RefSeq" id="WP_093315442.1">
    <property type="nucleotide sequence ID" value="NZ_FOZG01000002.1"/>
</dbReference>
<dbReference type="InterPro" id="IPR009874">
    <property type="entry name" value="DUF1428"/>
</dbReference>
<proteinExistence type="predicted"/>
<dbReference type="Gene3D" id="3.30.70.100">
    <property type="match status" value="2"/>
</dbReference>
<dbReference type="Pfam" id="PF07237">
    <property type="entry name" value="DUF1428"/>
    <property type="match status" value="2"/>
</dbReference>
<dbReference type="AlphaFoldDB" id="A0A1I6LIF4"/>